<evidence type="ECO:0000259" key="4">
    <source>
        <dbReference type="Pfam" id="PF00535"/>
    </source>
</evidence>
<name>A0ABT2NP29_9RHOB</name>
<proteinExistence type="inferred from homology"/>
<keyword evidence="2 5" id="KW-0328">Glycosyltransferase</keyword>
<evidence type="ECO:0000256" key="2">
    <source>
        <dbReference type="ARBA" id="ARBA00022676"/>
    </source>
</evidence>
<comment type="caution">
    <text evidence="5">The sequence shown here is derived from an EMBL/GenBank/DDBJ whole genome shotgun (WGS) entry which is preliminary data.</text>
</comment>
<dbReference type="SUPFAM" id="SSF53448">
    <property type="entry name" value="Nucleotide-diphospho-sugar transferases"/>
    <property type="match status" value="1"/>
</dbReference>
<dbReference type="EMBL" id="JAOCQF010000002">
    <property type="protein sequence ID" value="MCT8330671.1"/>
    <property type="molecule type" value="Genomic_DNA"/>
</dbReference>
<dbReference type="CDD" id="cd04186">
    <property type="entry name" value="GT_2_like_c"/>
    <property type="match status" value="1"/>
</dbReference>
<evidence type="ECO:0000256" key="3">
    <source>
        <dbReference type="ARBA" id="ARBA00022679"/>
    </source>
</evidence>
<dbReference type="PANTHER" id="PTHR43179">
    <property type="entry name" value="RHAMNOSYLTRANSFERASE WBBL"/>
    <property type="match status" value="1"/>
</dbReference>
<dbReference type="Proteomes" id="UP001205601">
    <property type="component" value="Unassembled WGS sequence"/>
</dbReference>
<dbReference type="InterPro" id="IPR027417">
    <property type="entry name" value="P-loop_NTPase"/>
</dbReference>
<dbReference type="RefSeq" id="WP_261496528.1">
    <property type="nucleotide sequence ID" value="NZ_JAOCQF010000002.1"/>
</dbReference>
<protein>
    <submittedName>
        <fullName evidence="5">Glycosyltransferase</fullName>
        <ecNumber evidence="5">2.4.-.-</ecNumber>
    </submittedName>
</protein>
<dbReference type="GO" id="GO:0016757">
    <property type="term" value="F:glycosyltransferase activity"/>
    <property type="evidence" value="ECO:0007669"/>
    <property type="project" value="UniProtKB-KW"/>
</dbReference>
<dbReference type="Gene3D" id="3.90.550.10">
    <property type="entry name" value="Spore Coat Polysaccharide Biosynthesis Protein SpsA, Chain A"/>
    <property type="match status" value="1"/>
</dbReference>
<dbReference type="SUPFAM" id="SSF52540">
    <property type="entry name" value="P-loop containing nucleoside triphosphate hydrolases"/>
    <property type="match status" value="1"/>
</dbReference>
<feature type="domain" description="Glycosyltransferase 2-like" evidence="4">
    <location>
        <begin position="882"/>
        <end position="1051"/>
    </location>
</feature>
<dbReference type="InterPro" id="IPR029044">
    <property type="entry name" value="Nucleotide-diphossugar_trans"/>
</dbReference>
<evidence type="ECO:0000313" key="6">
    <source>
        <dbReference type="Proteomes" id="UP001205601"/>
    </source>
</evidence>
<accession>A0ABT2NP29</accession>
<dbReference type="Gene3D" id="3.40.50.300">
    <property type="entry name" value="P-loop containing nucleotide triphosphate hydrolases"/>
    <property type="match status" value="1"/>
</dbReference>
<keyword evidence="3 5" id="KW-0808">Transferase</keyword>
<dbReference type="Pfam" id="PF00535">
    <property type="entry name" value="Glycos_transf_2"/>
    <property type="match status" value="1"/>
</dbReference>
<comment type="similarity">
    <text evidence="1">Belongs to the glycosyltransferase 2 family.</text>
</comment>
<reference evidence="6" key="1">
    <citation type="submission" date="2023-07" db="EMBL/GenBank/DDBJ databases">
        <title>Defluviimonas sediminis sp. nov., isolated from mangrove sediment.</title>
        <authorList>
            <person name="Liu L."/>
            <person name="Li J."/>
            <person name="Huang Y."/>
            <person name="Pan J."/>
            <person name="Li M."/>
        </authorList>
    </citation>
    <scope>NUCLEOTIDE SEQUENCE [LARGE SCALE GENOMIC DNA]</scope>
    <source>
        <strain evidence="6">FT324</strain>
    </source>
</reference>
<dbReference type="PANTHER" id="PTHR43179:SF12">
    <property type="entry name" value="GALACTOFURANOSYLTRANSFERASE GLFT2"/>
    <property type="match status" value="1"/>
</dbReference>
<dbReference type="SUPFAM" id="SSF53756">
    <property type="entry name" value="UDP-Glycosyltransferase/glycogen phosphorylase"/>
    <property type="match status" value="1"/>
</dbReference>
<keyword evidence="6" id="KW-1185">Reference proteome</keyword>
<dbReference type="Gene3D" id="3.40.50.2000">
    <property type="entry name" value="Glycogen Phosphorylase B"/>
    <property type="match status" value="1"/>
</dbReference>
<gene>
    <name evidence="5" type="ORF">N5I32_14190</name>
</gene>
<sequence length="1141" mass="124960">MKEAVVVLGMHRSGTSFLASSLAALGYCLPRDRQPGAEDNRHGHCEPRAVVALNDTILAAGGGRWDQAAPFLATPARQVIPDLGARMRAALRASFGASRRVVLKDPRLSLTFPLWRAEMEAMGIELRVLIALRHPVAVAQSLARRNACPPDLAALSWMAHTISAIEASRGLTRAIVVYPDWMAGQAGTAHELAARLGFPADAAGEWARASRRGFSDGDLHCRATGSARGALADAVHLYQALRQAEPEDEGLDRAAAQSRPALRQRQAALAPVDSHRLREIAALSAAPGAQVAADTADRLGAELDLAEARIAALRAERDADRMAVAADRVRDARDRAVLSGRLATLRRLIAGRDREGAAALRAAARDRARLRVSHRRALLRQAETEAVARAAQDRAEEIDRRLTAALGECAALRRAQADTECRAEDLARLVQKEMLTVFRPIYRRLYRFGGTTLRRLLPPARVERIKRLLPHPEGVPRVLAAPAHEEAARVPRTAVPEQAVVMPPRDLGIDRADIFVLSIINWDFRTQRPQHLAREFASRGHRVFFVEMEAEAAGTQLRPVADGVWTVRLSNEGIGFVRPYSGRPSGAQVKAWLDHFHALCDRIGASPWRHVVIEHPYWWAFARHLPAENRITFDCMDEIAGFANTEPHILAAEEQMVAACDRLIVSSDYLMSRRGSGRTAALVRNGADIAHFTGRPQTPLPRRIAAALRPGRLRVGYVGAIAEWFDEDLLSEVARLCPDLDIHLCGAVTAPGPLRLADLPNVTLHGEIAYAEVPAFLDAMDVMIIPFRPLPIIAACDPVKYYEYSAAMRPTVATPMPELRRAGDLVRTAATAGDFAAAIRAAAADRDDALTGERLRNYALANTWSARATLMLQEMERAPLVSVVILAWGDASLTMTAVHALLGEGRAYPALEVIVVDNGSPSAECERLASYLARFPEARLIENGANLGFAAGNNVGIAAARGDYVLLLNNDTFMAPGAIWAMVGHLERSPEIGVVGPLTNNIGNEARVAVDYADMEAMRIAARRLTQGFRGRWEPLPVVAYFCAMFRRADLGRFGLLDPAYGRGMFEDDDHCAVIRAQGFACALAEDAFVHHHLSASFARLEPAERTERFEANRRIYEGRWGPWQPHRYRQSRPAPAWEAA</sequence>
<evidence type="ECO:0000313" key="5">
    <source>
        <dbReference type="EMBL" id="MCT8330671.1"/>
    </source>
</evidence>
<dbReference type="EC" id="2.4.-.-" evidence="5"/>
<dbReference type="Pfam" id="PF13692">
    <property type="entry name" value="Glyco_trans_1_4"/>
    <property type="match status" value="1"/>
</dbReference>
<dbReference type="Gene3D" id="3.40.50.11010">
    <property type="match status" value="1"/>
</dbReference>
<dbReference type="InterPro" id="IPR001173">
    <property type="entry name" value="Glyco_trans_2-like"/>
</dbReference>
<evidence type="ECO:0000256" key="1">
    <source>
        <dbReference type="ARBA" id="ARBA00006739"/>
    </source>
</evidence>
<organism evidence="5 6">
    <name type="scientific">Albidovulum sediminis</name>
    <dbReference type="NCBI Taxonomy" id="3066345"/>
    <lineage>
        <taxon>Bacteria</taxon>
        <taxon>Pseudomonadati</taxon>
        <taxon>Pseudomonadota</taxon>
        <taxon>Alphaproteobacteria</taxon>
        <taxon>Rhodobacterales</taxon>
        <taxon>Paracoccaceae</taxon>
        <taxon>Albidovulum</taxon>
    </lineage>
</organism>